<dbReference type="AlphaFoldDB" id="A0A8J7WQ68"/>
<dbReference type="InterPro" id="IPR038721">
    <property type="entry name" value="IS701-like_DDE_dom"/>
</dbReference>
<name>A0A8J7WQ68_9ACTN</name>
<keyword evidence="3" id="KW-1185">Reference proteome</keyword>
<dbReference type="Proteomes" id="UP000677913">
    <property type="component" value="Unassembled WGS sequence"/>
</dbReference>
<protein>
    <submittedName>
        <fullName evidence="2">Transposase</fullName>
    </submittedName>
</protein>
<sequence length="217" mass="23700">MTVSDGLSEVLEALRGAFTAPTFATFKDLVGGMLSATGEHTVTGMWIAAGLAGRAHWARGHRFFAQAKWDADHLGLLLLRLAVRLFAPDGALRLVVDETLFLRYGKNVHAAFYQHDGSANGRDGLGRGNSFVILGLAVSVPFIQRAVLLPVLLRLNLGKDGPSKVEQARAMVGLVARAFPHRRIDVVGDALYRGKVWRDLPERITFTTRLARARSCQ</sequence>
<evidence type="ECO:0000313" key="2">
    <source>
        <dbReference type="EMBL" id="MBS2966463.1"/>
    </source>
</evidence>
<reference evidence="2" key="1">
    <citation type="submission" date="2021-04" db="EMBL/GenBank/DDBJ databases">
        <title>Genome based classification of Actinospica acidithermotolerans sp. nov., an actinobacterium isolated from an Indonesian hot spring.</title>
        <authorList>
            <person name="Kusuma A.B."/>
            <person name="Putra K.E."/>
            <person name="Nafisah S."/>
            <person name="Loh J."/>
            <person name="Nouioui I."/>
            <person name="Goodfellow M."/>
        </authorList>
    </citation>
    <scope>NUCLEOTIDE SEQUENCE</scope>
    <source>
        <strain evidence="2">DSM 45618</strain>
    </source>
</reference>
<comment type="caution">
    <text evidence="2">The sequence shown here is derived from an EMBL/GenBank/DDBJ whole genome shotgun (WGS) entry which is preliminary data.</text>
</comment>
<dbReference type="EMBL" id="JAGSXH010000152">
    <property type="protein sequence ID" value="MBS2966463.1"/>
    <property type="molecule type" value="Genomic_DNA"/>
</dbReference>
<gene>
    <name evidence="2" type="ORF">KGA66_25705</name>
</gene>
<proteinExistence type="predicted"/>
<dbReference type="Pfam" id="PF13546">
    <property type="entry name" value="DDE_5"/>
    <property type="match status" value="1"/>
</dbReference>
<organism evidence="2 3">
    <name type="scientific">Actinocrinis puniceicyclus</name>
    <dbReference type="NCBI Taxonomy" id="977794"/>
    <lineage>
        <taxon>Bacteria</taxon>
        <taxon>Bacillati</taxon>
        <taxon>Actinomycetota</taxon>
        <taxon>Actinomycetes</taxon>
        <taxon>Catenulisporales</taxon>
        <taxon>Actinospicaceae</taxon>
        <taxon>Actinocrinis</taxon>
    </lineage>
</organism>
<feature type="domain" description="Transposase IS701-like DDE" evidence="1">
    <location>
        <begin position="17"/>
        <end position="159"/>
    </location>
</feature>
<accession>A0A8J7WQ68</accession>
<evidence type="ECO:0000259" key="1">
    <source>
        <dbReference type="Pfam" id="PF13546"/>
    </source>
</evidence>
<evidence type="ECO:0000313" key="3">
    <source>
        <dbReference type="Proteomes" id="UP000677913"/>
    </source>
</evidence>
<dbReference type="RefSeq" id="WP_211471563.1">
    <property type="nucleotide sequence ID" value="NZ_JAGSXH010000152.1"/>
</dbReference>